<reference evidence="1" key="1">
    <citation type="journal article" date="2011" name="PLoS Genet.">
        <title>Parallel evolution of a type IV secretion system in radiating lineages of the host-restricted bacterial pathogen Bartonella.</title>
        <authorList>
            <person name="Engel P."/>
            <person name="Salzburger W."/>
            <person name="Liesch M."/>
            <person name="Chang C.C."/>
            <person name="Maruyama S."/>
            <person name="Lanz C."/>
            <person name="Calteau A."/>
            <person name="Lajus A."/>
            <person name="Medigue C."/>
            <person name="Schuster S.C."/>
            <person name="Dehio C."/>
        </authorList>
    </citation>
    <scope>NUCLEOTIDE SEQUENCE</scope>
    <source>
        <strain evidence="1">R1</strain>
    </source>
</reference>
<dbReference type="AlphaFoldDB" id="E6Z1N0"/>
<sequence>MCDLRDLSEVVRLVDWSEKNKEYWLIIVDMGWGSDKEE</sequence>
<evidence type="ECO:0000313" key="1">
    <source>
        <dbReference type="EMBL" id="CBI83018.1"/>
    </source>
</evidence>
<proteinExistence type="predicted"/>
<accession>E6Z1N0</accession>
<name>E6Z1N0_BARSR</name>
<dbReference type="EMBL" id="FN645524">
    <property type="protein sequence ID" value="CBI83018.1"/>
    <property type="molecule type" value="Genomic_DNA"/>
</dbReference>
<gene>
    <name evidence="1" type="ORF">BARSC_190291</name>
</gene>
<protein>
    <submittedName>
        <fullName evidence="1">Uncharacterized protein</fullName>
    </submittedName>
</protein>
<organism evidence="1">
    <name type="scientific">Bartonella schoenbuchensis (strain DSM 13525 / NCTC 13165 / R1)</name>
    <dbReference type="NCBI Taxonomy" id="687861"/>
    <lineage>
        <taxon>Bacteria</taxon>
        <taxon>Pseudomonadati</taxon>
        <taxon>Pseudomonadota</taxon>
        <taxon>Alphaproteobacteria</taxon>
        <taxon>Hyphomicrobiales</taxon>
        <taxon>Bartonellaceae</taxon>
        <taxon>Bartonella</taxon>
    </lineage>
</organism>